<dbReference type="InterPro" id="IPR022385">
    <property type="entry name" value="Rhs_assc_core"/>
</dbReference>
<dbReference type="Proteomes" id="UP000628448">
    <property type="component" value="Unassembled WGS sequence"/>
</dbReference>
<evidence type="ECO:0000313" key="4">
    <source>
        <dbReference type="Proteomes" id="UP000628448"/>
    </source>
</evidence>
<feature type="domain" description="DUF6443" evidence="2">
    <location>
        <begin position="67"/>
        <end position="188"/>
    </location>
</feature>
<feature type="signal peptide" evidence="1">
    <location>
        <begin position="1"/>
        <end position="19"/>
    </location>
</feature>
<name>A0A931E4V3_9BACT</name>
<keyword evidence="4" id="KW-1185">Reference proteome</keyword>
<evidence type="ECO:0000256" key="1">
    <source>
        <dbReference type="SAM" id="SignalP"/>
    </source>
</evidence>
<dbReference type="InterPro" id="IPR045619">
    <property type="entry name" value="DUF6443"/>
</dbReference>
<feature type="chain" id="PRO_5037917461" description="DUF6443 domain-containing protein" evidence="1">
    <location>
        <begin position="20"/>
        <end position="1466"/>
    </location>
</feature>
<keyword evidence="1" id="KW-0732">Signal</keyword>
<gene>
    <name evidence="3" type="ORF">I5907_15845</name>
</gene>
<dbReference type="NCBIfam" id="TIGR03696">
    <property type="entry name" value="Rhs_assc_core"/>
    <property type="match status" value="1"/>
</dbReference>
<dbReference type="Gene3D" id="2.180.10.10">
    <property type="entry name" value="RHS repeat-associated core"/>
    <property type="match status" value="2"/>
</dbReference>
<accession>A0A931E4V3</accession>
<dbReference type="Pfam" id="PF20041">
    <property type="entry name" value="DUF6443"/>
    <property type="match status" value="1"/>
</dbReference>
<evidence type="ECO:0000259" key="2">
    <source>
        <dbReference type="Pfam" id="PF20041"/>
    </source>
</evidence>
<evidence type="ECO:0000313" key="3">
    <source>
        <dbReference type="EMBL" id="MBG9377715.1"/>
    </source>
</evidence>
<protein>
    <recommendedName>
        <fullName evidence="2">DUF6443 domain-containing protein</fullName>
    </recommendedName>
</protein>
<dbReference type="EMBL" id="JADWYR010000002">
    <property type="protein sequence ID" value="MBG9377715.1"/>
    <property type="molecule type" value="Genomic_DNA"/>
</dbReference>
<comment type="caution">
    <text evidence="3">The sequence shown here is derived from an EMBL/GenBank/DDBJ whole genome shotgun (WGS) entry which is preliminary data.</text>
</comment>
<organism evidence="3 4">
    <name type="scientific">Panacibacter microcysteis</name>
    <dbReference type="NCBI Taxonomy" id="2793269"/>
    <lineage>
        <taxon>Bacteria</taxon>
        <taxon>Pseudomonadati</taxon>
        <taxon>Bacteroidota</taxon>
        <taxon>Chitinophagia</taxon>
        <taxon>Chitinophagales</taxon>
        <taxon>Chitinophagaceae</taxon>
        <taxon>Panacibacter</taxon>
    </lineage>
</organism>
<reference evidence="3" key="1">
    <citation type="submission" date="2020-11" db="EMBL/GenBank/DDBJ databases">
        <title>Bacterial whole genome sequence for Panacibacter sp. DH6.</title>
        <authorList>
            <person name="Le V."/>
            <person name="Ko S."/>
            <person name="Ahn C.-Y."/>
            <person name="Oh H.-M."/>
        </authorList>
    </citation>
    <scope>NUCLEOTIDE SEQUENCE</scope>
    <source>
        <strain evidence="3">DH6</strain>
    </source>
</reference>
<dbReference type="RefSeq" id="WP_196991785.1">
    <property type="nucleotide sequence ID" value="NZ_JADWYR010000002.1"/>
</dbReference>
<proteinExistence type="predicted"/>
<sequence>MRFITIALFCFGFATSLHAQNIPNSETAPAAATYKKNLPAYNLKKANSYQRVYSALIPMQDTSLLNINAAITDVSVTTQYFDQMGRPLQTVAKKASPLGNDVVSAMVYDEFGRMPIQYLPFVVQSGNTTDGKFKASALTKDSTFYQSLFPNESVIYSETVMESSPLNRVTDQYAPGNSWGGAHNGINISVRSNTLADSVRLWQININNENDIPFTSSVYQAGVLAVQEIKDEHGKKAVVYTDEQGKKILTKTQLVGSPSSHHTGWLCTYYIYDELNHLRAVLSPKAVNSIDAEDLWNLTANSDVYDLLCYHYWYDNRGRLLMKHIPGKGDTYFAYDKLDRLVMTQDENLRLTNQWTFIKYDAQLRPCKTGLITTSLTKDQVQTNAAAATDYPTLTGTYTVLSETYFDDYSWTSATPLNSNLVTTNINSTNFITTYNTSPGYAQQIAKTDRIRGMVTGSKTMILGSGNYLYSLTLYDENGRAIQSKQTNYSGGADIATTQYDFSGKLLRSHLAHQKSSAGSETHTLLTKYNYYNGQRLQSIIKKIDNGADKTVSTLNYNELGQVKSKTLGNNLSVQDYTYNIRGWLNGINKAYVENGSGTNPYFGEVLHYDFGFTTDEYNGNIAGVKWKAAGDGIARAYGYTYDNTNRLTKADFTQQNGGASAWTKDKMDFSVFGITYDANGNITAMNQRGMKINTAVTIDSLGYTYLANSNQLAKVKDLISDTDPWGDFKDTSLTTNDYVYDVNGNLIRDNNKHIHGSGGGSGITYNFLDKPDNINVNGKGSIAYVYDAGGMLLQKTASDTKTGLKTITTYLAGFVYQRSIPIANNGGTDTLQYVLHEEGRIRNSMKMNYSTMAVTFSLEYDYFIKDHLGNIRTTLTEEQRTDAYPMATLESGNAPGENLYYLNLDATRTTVPGNYPVDNVYSNPNEKASLVRGNGNKIGASMILKVMAGDKFNLQANSWYVLGGNTPDAPVSPLSDIVSAIVNSVPGLSGGKITGSQLTSAVLNPSVSGFLTDRDASTVTTRPKAYLNWILFDEQMNPILTNDGKNSGFQQVVGSGVYKTHTITEREITKNGYLYIYVSNETPNISVYFDQLQVTHIRGPLLQEEAYYPFGLEMKGISAAAATTAANRYKFNAGTELEERLDVDYYETPFRRYDAQVGRFTGVDPLGELYFDLSPYLYGSNDPIFWNDPTGLAFAVPIENEPEPNPFGGMSMWAWIGFNTGHYEPFGGGSDYGGANNWECSFTGGDGGGGSSHGASGGWHIEFKVKVQKSLAELSQPKALYYDITGRDFEVFLPYGNEADGHTFIFEIDDDGYIDLNAGKLKPIESRLFSFGSLRALSKYRTAANMIKFVRNQRFFKSIRLRDFLAKYYRMDAKVGNGSSADALIHEAITGNLLSPTGHLQKVVDARIFFTKLLSSSVSKLSELEKQFVVRQIIEATRAIKIATGTGSNYGSISQELLNLISRFQ</sequence>